<accession>A0AA88E0N0</accession>
<evidence type="ECO:0000313" key="5">
    <source>
        <dbReference type="Proteomes" id="UP001187192"/>
    </source>
</evidence>
<evidence type="ECO:0000256" key="3">
    <source>
        <dbReference type="SAM" id="SignalP"/>
    </source>
</evidence>
<dbReference type="InterPro" id="IPR011065">
    <property type="entry name" value="Kunitz_inhibitor_STI-like_sf"/>
</dbReference>
<dbReference type="Gene3D" id="2.80.10.50">
    <property type="match status" value="1"/>
</dbReference>
<keyword evidence="3" id="KW-0732">Signal</keyword>
<gene>
    <name evidence="4" type="ORF">TIFTF001_034906</name>
</gene>
<name>A0AA88E0N0_FICCA</name>
<dbReference type="PANTHER" id="PTHR33107:SF81">
    <property type="entry name" value="TRYPSIN INHIBITOR A"/>
    <property type="match status" value="1"/>
</dbReference>
<dbReference type="AlphaFoldDB" id="A0AA88E0N0"/>
<organism evidence="4 5">
    <name type="scientific">Ficus carica</name>
    <name type="common">Common fig</name>
    <dbReference type="NCBI Taxonomy" id="3494"/>
    <lineage>
        <taxon>Eukaryota</taxon>
        <taxon>Viridiplantae</taxon>
        <taxon>Streptophyta</taxon>
        <taxon>Embryophyta</taxon>
        <taxon>Tracheophyta</taxon>
        <taxon>Spermatophyta</taxon>
        <taxon>Magnoliopsida</taxon>
        <taxon>eudicotyledons</taxon>
        <taxon>Gunneridae</taxon>
        <taxon>Pentapetalae</taxon>
        <taxon>rosids</taxon>
        <taxon>fabids</taxon>
        <taxon>Rosales</taxon>
        <taxon>Moraceae</taxon>
        <taxon>Ficeae</taxon>
        <taxon>Ficus</taxon>
    </lineage>
</organism>
<dbReference type="InterPro" id="IPR002160">
    <property type="entry name" value="Prot_inh_Kunz-lg"/>
</dbReference>
<dbReference type="SUPFAM" id="SSF50386">
    <property type="entry name" value="STI-like"/>
    <property type="match status" value="1"/>
</dbReference>
<sequence>MKATNMEYLILLSCVSLVMAMAATAQRSAVLDTSGNPLRRGIEYYVKPAITEAGGPFTLVSRNGSCPFYVGQRNVSVDGIPVTFAPFDEGDNVVRELKNFKVTFSAATICVKSTAWKVGETEPVSGRRLIATGEGRYTNYFYIRKEQDCRSCYSIEWCPTELCPICRFECGSVGNLFENGQRLAALDDGSGSGRSLVFERARDYESGK</sequence>
<comment type="similarity">
    <text evidence="1">Belongs to the protease inhibitor I3 (leguminous Kunitz-type inhibitor) family.</text>
</comment>
<comment type="caution">
    <text evidence="4">The sequence shown here is derived from an EMBL/GenBank/DDBJ whole genome shotgun (WGS) entry which is preliminary data.</text>
</comment>
<feature type="chain" id="PRO_5041716858" evidence="3">
    <location>
        <begin position="21"/>
        <end position="208"/>
    </location>
</feature>
<evidence type="ECO:0000256" key="2">
    <source>
        <dbReference type="ARBA" id="ARBA00023157"/>
    </source>
</evidence>
<dbReference type="Pfam" id="PF00197">
    <property type="entry name" value="Kunitz_legume"/>
    <property type="match status" value="1"/>
</dbReference>
<evidence type="ECO:0000256" key="1">
    <source>
        <dbReference type="ARBA" id="ARBA00005440"/>
    </source>
</evidence>
<keyword evidence="2" id="KW-1015">Disulfide bond</keyword>
<feature type="signal peptide" evidence="3">
    <location>
        <begin position="1"/>
        <end position="20"/>
    </location>
</feature>
<dbReference type="SMART" id="SM00452">
    <property type="entry name" value="STI"/>
    <property type="match status" value="1"/>
</dbReference>
<dbReference type="Proteomes" id="UP001187192">
    <property type="component" value="Unassembled WGS sequence"/>
</dbReference>
<dbReference type="EMBL" id="BTGU01000265">
    <property type="protein sequence ID" value="GMN65832.1"/>
    <property type="molecule type" value="Genomic_DNA"/>
</dbReference>
<dbReference type="GO" id="GO:0004866">
    <property type="term" value="F:endopeptidase inhibitor activity"/>
    <property type="evidence" value="ECO:0007669"/>
    <property type="project" value="InterPro"/>
</dbReference>
<dbReference type="CDD" id="cd23367">
    <property type="entry name" value="beta-trefoil_STI_KPI104-like"/>
    <property type="match status" value="1"/>
</dbReference>
<keyword evidence="5" id="KW-1185">Reference proteome</keyword>
<dbReference type="PANTHER" id="PTHR33107">
    <property type="entry name" value="KUNITZ TRYPSIN INHIBITOR 2"/>
    <property type="match status" value="1"/>
</dbReference>
<protein>
    <submittedName>
        <fullName evidence="4">Uncharacterized protein</fullName>
    </submittedName>
</protein>
<dbReference type="Gramene" id="FCD_00029289-RA">
    <property type="protein sequence ID" value="FCD_00029289-RA:cds"/>
    <property type="gene ID" value="FCD_00029289"/>
</dbReference>
<proteinExistence type="inferred from homology"/>
<evidence type="ECO:0000313" key="4">
    <source>
        <dbReference type="EMBL" id="GMN65832.1"/>
    </source>
</evidence>
<reference evidence="4" key="1">
    <citation type="submission" date="2023-07" db="EMBL/GenBank/DDBJ databases">
        <title>draft genome sequence of fig (Ficus carica).</title>
        <authorList>
            <person name="Takahashi T."/>
            <person name="Nishimura K."/>
        </authorList>
    </citation>
    <scope>NUCLEOTIDE SEQUENCE</scope>
</reference>